<evidence type="ECO:0000256" key="1">
    <source>
        <dbReference type="SAM" id="MobiDB-lite"/>
    </source>
</evidence>
<comment type="caution">
    <text evidence="2">The sequence shown here is derived from an EMBL/GenBank/DDBJ whole genome shotgun (WGS) entry which is preliminary data.</text>
</comment>
<protein>
    <submittedName>
        <fullName evidence="2">Uncharacterized protein</fullName>
    </submittedName>
</protein>
<dbReference type="Proteomes" id="UP001196413">
    <property type="component" value="Unassembled WGS sequence"/>
</dbReference>
<evidence type="ECO:0000313" key="3">
    <source>
        <dbReference type="Proteomes" id="UP001196413"/>
    </source>
</evidence>
<gene>
    <name evidence="2" type="ORF">KIN20_026097</name>
</gene>
<dbReference type="AlphaFoldDB" id="A0AAD5MWB1"/>
<sequence>MDELILITKEIQKLPPMSKVLREKDHVKPAYICSSGRSRSRSGVRRSRNQPNSPKSLPITETPLASNTAGAHADDSNVVRHRQDVVKGALAGLEDDDQVASDQASPEDVDHVAGDQHARIPAGDQQEEEHNHAVAVVSVAGTW</sequence>
<dbReference type="EMBL" id="JAHQIW010005325">
    <property type="protein sequence ID" value="KAJ1365687.1"/>
    <property type="molecule type" value="Genomic_DNA"/>
</dbReference>
<keyword evidence="3" id="KW-1185">Reference proteome</keyword>
<feature type="region of interest" description="Disordered" evidence="1">
    <location>
        <begin position="91"/>
        <end position="112"/>
    </location>
</feature>
<organism evidence="2 3">
    <name type="scientific">Parelaphostrongylus tenuis</name>
    <name type="common">Meningeal worm</name>
    <dbReference type="NCBI Taxonomy" id="148309"/>
    <lineage>
        <taxon>Eukaryota</taxon>
        <taxon>Metazoa</taxon>
        <taxon>Ecdysozoa</taxon>
        <taxon>Nematoda</taxon>
        <taxon>Chromadorea</taxon>
        <taxon>Rhabditida</taxon>
        <taxon>Rhabditina</taxon>
        <taxon>Rhabditomorpha</taxon>
        <taxon>Strongyloidea</taxon>
        <taxon>Metastrongylidae</taxon>
        <taxon>Parelaphostrongylus</taxon>
    </lineage>
</organism>
<reference evidence="2" key="1">
    <citation type="submission" date="2021-06" db="EMBL/GenBank/DDBJ databases">
        <title>Parelaphostrongylus tenuis whole genome reference sequence.</title>
        <authorList>
            <person name="Garwood T.J."/>
            <person name="Larsen P.A."/>
            <person name="Fountain-Jones N.M."/>
            <person name="Garbe J.R."/>
            <person name="Macchietto M.G."/>
            <person name="Kania S.A."/>
            <person name="Gerhold R.W."/>
            <person name="Richards J.E."/>
            <person name="Wolf T.M."/>
        </authorList>
    </citation>
    <scope>NUCLEOTIDE SEQUENCE</scope>
    <source>
        <strain evidence="2">MNPRO001-30</strain>
        <tissue evidence="2">Meninges</tissue>
    </source>
</reference>
<proteinExistence type="predicted"/>
<name>A0AAD5MWB1_PARTN</name>
<accession>A0AAD5MWB1</accession>
<feature type="compositionally biased region" description="Basic residues" evidence="1">
    <location>
        <begin position="38"/>
        <end position="48"/>
    </location>
</feature>
<feature type="region of interest" description="Disordered" evidence="1">
    <location>
        <begin position="22"/>
        <end position="79"/>
    </location>
</feature>
<evidence type="ECO:0000313" key="2">
    <source>
        <dbReference type="EMBL" id="KAJ1365687.1"/>
    </source>
</evidence>